<reference evidence="4 5" key="1">
    <citation type="submission" date="2016-11" db="EMBL/GenBank/DDBJ databases">
        <authorList>
            <person name="Jaros S."/>
            <person name="Januszkiewicz K."/>
            <person name="Wedrychowicz H."/>
        </authorList>
    </citation>
    <scope>NUCLEOTIDE SEQUENCE [LARGE SCALE GENOMIC DNA]</scope>
    <source>
        <strain evidence="4 5">DSM 9705</strain>
    </source>
</reference>
<name>A0A1M5W8J2_9BACT</name>
<dbReference type="PANTHER" id="PTHR23339">
    <property type="entry name" value="TYROSINE SPECIFIC PROTEIN PHOSPHATASE AND DUAL SPECIFICITY PROTEIN PHOSPHATASE"/>
    <property type="match status" value="1"/>
</dbReference>
<feature type="domain" description="Tyrosine-protein phosphatase" evidence="2">
    <location>
        <begin position="7"/>
        <end position="153"/>
    </location>
</feature>
<protein>
    <submittedName>
        <fullName evidence="4">Dual specificity phosphatase, catalytic domain</fullName>
    </submittedName>
</protein>
<sequence length="354" mass="40006">MTQSAYRVDWITDNLAVGQAPMSYDALDAIRDLGIGAVLNLCAEFCDLHWIQAKAGFEVYYLPIPDEEAPDLSELEKALDWLDECLYLGKKVLVHCRFGIGRTGTVVNAYLLRKGLGHRLAGKTLKGLRSQPANFNQWWFIRKYGKKEKRLTIREPSLESKHLVDLFPFFANYEQELARIDEALQAESSPPSCGRDHDSCCKTPLTLSFIETVYLSHMVNTTLERQARLDLIDRTTAKKEAEQKGTVPFSSSFSPFPPYRCPLNPNGTCLVYAGRPAACRLSDLEPGRRRGIKSFVNEQLERLSGDIYFAFTSRFPTEAPLSFALTDAVSGRYVQTLFHHLLPRNTDEPEENEG</sequence>
<keyword evidence="5" id="KW-1185">Reference proteome</keyword>
<dbReference type="RefSeq" id="WP_073375905.1">
    <property type="nucleotide sequence ID" value="NZ_FQXS01000011.1"/>
</dbReference>
<feature type="domain" description="Tyrosine specific protein phosphatases" evidence="3">
    <location>
        <begin position="73"/>
        <end position="140"/>
    </location>
</feature>
<dbReference type="Pfam" id="PF22785">
    <property type="entry name" value="Tc-R-P"/>
    <property type="match status" value="1"/>
</dbReference>
<evidence type="ECO:0000313" key="4">
    <source>
        <dbReference type="EMBL" id="SHH83899.1"/>
    </source>
</evidence>
<dbReference type="SUPFAM" id="SSF52799">
    <property type="entry name" value="(Phosphotyrosine protein) phosphatases II"/>
    <property type="match status" value="1"/>
</dbReference>
<keyword evidence="1" id="KW-0378">Hydrolase</keyword>
<dbReference type="InterPro" id="IPR020422">
    <property type="entry name" value="TYR_PHOSPHATASE_DUAL_dom"/>
</dbReference>
<dbReference type="FunFam" id="3.90.190.10:FF:000157">
    <property type="entry name" value="Protein-tyrosine phosphatase"/>
    <property type="match status" value="1"/>
</dbReference>
<dbReference type="InterPro" id="IPR016130">
    <property type="entry name" value="Tyr_Pase_AS"/>
</dbReference>
<dbReference type="GO" id="GO:0016787">
    <property type="term" value="F:hydrolase activity"/>
    <property type="evidence" value="ECO:0007669"/>
    <property type="project" value="UniProtKB-KW"/>
</dbReference>
<dbReference type="PROSITE" id="PS50054">
    <property type="entry name" value="TYR_PHOSPHATASE_DUAL"/>
    <property type="match status" value="1"/>
</dbReference>
<dbReference type="OrthoDB" id="9806482at2"/>
<organism evidence="4 5">
    <name type="scientific">Desulfofustis glycolicus DSM 9705</name>
    <dbReference type="NCBI Taxonomy" id="1121409"/>
    <lineage>
        <taxon>Bacteria</taxon>
        <taxon>Pseudomonadati</taxon>
        <taxon>Thermodesulfobacteriota</taxon>
        <taxon>Desulfobulbia</taxon>
        <taxon>Desulfobulbales</taxon>
        <taxon>Desulfocapsaceae</taxon>
        <taxon>Desulfofustis</taxon>
    </lineage>
</organism>
<dbReference type="STRING" id="1121409.SAMN02745124_02159"/>
<accession>A0A1M5W8J2</accession>
<dbReference type="EMBL" id="FQXS01000011">
    <property type="protein sequence ID" value="SHH83899.1"/>
    <property type="molecule type" value="Genomic_DNA"/>
</dbReference>
<dbReference type="InterPro" id="IPR029021">
    <property type="entry name" value="Prot-tyrosine_phosphatase-like"/>
</dbReference>
<evidence type="ECO:0000313" key="5">
    <source>
        <dbReference type="Proteomes" id="UP000184139"/>
    </source>
</evidence>
<evidence type="ECO:0000259" key="2">
    <source>
        <dbReference type="PROSITE" id="PS50054"/>
    </source>
</evidence>
<proteinExistence type="predicted"/>
<dbReference type="CDD" id="cd14498">
    <property type="entry name" value="DSP"/>
    <property type="match status" value="1"/>
</dbReference>
<dbReference type="PROSITE" id="PS50056">
    <property type="entry name" value="TYR_PHOSPHATASE_2"/>
    <property type="match status" value="1"/>
</dbReference>
<dbReference type="Gene3D" id="3.90.190.10">
    <property type="entry name" value="Protein tyrosine phosphatase superfamily"/>
    <property type="match status" value="1"/>
</dbReference>
<dbReference type="Proteomes" id="UP000184139">
    <property type="component" value="Unassembled WGS sequence"/>
</dbReference>
<dbReference type="SMART" id="SM00195">
    <property type="entry name" value="DSPc"/>
    <property type="match status" value="1"/>
</dbReference>
<gene>
    <name evidence="4" type="ORF">SAMN02745124_02159</name>
</gene>
<dbReference type="PROSITE" id="PS00383">
    <property type="entry name" value="TYR_PHOSPHATASE_1"/>
    <property type="match status" value="1"/>
</dbReference>
<dbReference type="InterPro" id="IPR000387">
    <property type="entry name" value="Tyr_Pase_dom"/>
</dbReference>
<dbReference type="InterPro" id="IPR050561">
    <property type="entry name" value="PTP"/>
</dbReference>
<evidence type="ECO:0000259" key="3">
    <source>
        <dbReference type="PROSITE" id="PS50056"/>
    </source>
</evidence>
<evidence type="ECO:0000256" key="1">
    <source>
        <dbReference type="ARBA" id="ARBA00022801"/>
    </source>
</evidence>
<dbReference type="AlphaFoldDB" id="A0A1M5W8J2"/>